<feature type="transmembrane region" description="Helical" evidence="8">
    <location>
        <begin position="388"/>
        <end position="406"/>
    </location>
</feature>
<keyword evidence="7 8" id="KW-0472">Membrane</keyword>
<evidence type="ECO:0000313" key="9">
    <source>
        <dbReference type="EMBL" id="KAF0723851.1"/>
    </source>
</evidence>
<comment type="subcellular location">
    <subcellularLocation>
        <location evidence="1">Cell membrane</location>
        <topology evidence="1">Multi-pass membrane protein</topology>
    </subcellularLocation>
</comment>
<feature type="transmembrane region" description="Helical" evidence="8">
    <location>
        <begin position="349"/>
        <end position="368"/>
    </location>
</feature>
<organism evidence="9 10">
    <name type="scientific">Aphanomyces euteiches</name>
    <dbReference type="NCBI Taxonomy" id="100861"/>
    <lineage>
        <taxon>Eukaryota</taxon>
        <taxon>Sar</taxon>
        <taxon>Stramenopiles</taxon>
        <taxon>Oomycota</taxon>
        <taxon>Saprolegniomycetes</taxon>
        <taxon>Saprolegniales</taxon>
        <taxon>Verrucalvaceae</taxon>
        <taxon>Aphanomyces</taxon>
    </lineage>
</organism>
<dbReference type="PANTHER" id="PTHR11206">
    <property type="entry name" value="MULTIDRUG RESISTANCE PROTEIN"/>
    <property type="match status" value="1"/>
</dbReference>
<feature type="transmembrane region" description="Helical" evidence="8">
    <location>
        <begin position="268"/>
        <end position="296"/>
    </location>
</feature>
<dbReference type="GO" id="GO:0005886">
    <property type="term" value="C:plasma membrane"/>
    <property type="evidence" value="ECO:0007669"/>
    <property type="project" value="UniProtKB-SubCell"/>
</dbReference>
<dbReference type="GO" id="GO:0042910">
    <property type="term" value="F:xenobiotic transmembrane transporter activity"/>
    <property type="evidence" value="ECO:0007669"/>
    <property type="project" value="InterPro"/>
</dbReference>
<feature type="transmembrane region" description="Helical" evidence="8">
    <location>
        <begin position="308"/>
        <end position="329"/>
    </location>
</feature>
<name>A0A6G0W9G9_9STRA</name>
<evidence type="ECO:0000256" key="4">
    <source>
        <dbReference type="ARBA" id="ARBA00022475"/>
    </source>
</evidence>
<dbReference type="GO" id="GO:0015297">
    <property type="term" value="F:antiporter activity"/>
    <property type="evidence" value="ECO:0007669"/>
    <property type="project" value="InterPro"/>
</dbReference>
<gene>
    <name evidence="9" type="ORF">Ae201684_017345</name>
</gene>
<evidence type="ECO:0000256" key="7">
    <source>
        <dbReference type="ARBA" id="ARBA00023136"/>
    </source>
</evidence>
<proteinExistence type="inferred from homology"/>
<dbReference type="InterPro" id="IPR045069">
    <property type="entry name" value="MATE_euk"/>
</dbReference>
<reference evidence="9 10" key="1">
    <citation type="submission" date="2019-07" db="EMBL/GenBank/DDBJ databases">
        <title>Genomics analysis of Aphanomyces spp. identifies a new class of oomycete effector associated with host adaptation.</title>
        <authorList>
            <person name="Gaulin E."/>
        </authorList>
    </citation>
    <scope>NUCLEOTIDE SEQUENCE [LARGE SCALE GENOMIC DNA]</scope>
    <source>
        <strain evidence="9 10">ATCC 201684</strain>
    </source>
</reference>
<dbReference type="InterPro" id="IPR048279">
    <property type="entry name" value="MdtK-like"/>
</dbReference>
<protein>
    <recommendedName>
        <fullName evidence="11">Multidrug/Oligosaccharidyl-lipid/Polysaccharide (MOP) Flippase Superfamily</fullName>
    </recommendedName>
</protein>
<feature type="transmembrane region" description="Helical" evidence="8">
    <location>
        <begin position="81"/>
        <end position="107"/>
    </location>
</feature>
<accession>A0A6G0W9G9</accession>
<feature type="transmembrane region" description="Helical" evidence="8">
    <location>
        <begin position="190"/>
        <end position="212"/>
    </location>
</feature>
<dbReference type="VEuPathDB" id="FungiDB:AeMF1_006686"/>
<comment type="caution">
    <text evidence="9">The sequence shown here is derived from an EMBL/GenBank/DDBJ whole genome shotgun (WGS) entry which is preliminary data.</text>
</comment>
<feature type="transmembrane region" description="Helical" evidence="8">
    <location>
        <begin position="119"/>
        <end position="139"/>
    </location>
</feature>
<evidence type="ECO:0000256" key="1">
    <source>
        <dbReference type="ARBA" id="ARBA00004651"/>
    </source>
</evidence>
<keyword evidence="5 8" id="KW-0812">Transmembrane</keyword>
<dbReference type="GO" id="GO:1990961">
    <property type="term" value="P:xenobiotic detoxification by transmembrane export across the plasma membrane"/>
    <property type="evidence" value="ECO:0007669"/>
    <property type="project" value="InterPro"/>
</dbReference>
<keyword evidence="3" id="KW-0813">Transport</keyword>
<keyword evidence="4" id="KW-1003">Cell membrane</keyword>
<dbReference type="NCBIfam" id="TIGR00797">
    <property type="entry name" value="matE"/>
    <property type="match status" value="1"/>
</dbReference>
<feature type="transmembrane region" description="Helical" evidence="8">
    <location>
        <begin position="44"/>
        <end position="69"/>
    </location>
</feature>
<sequence length="486" mass="53784">MKSVQEDDANAPLFDDSTKKAYSNFVVVEVQPGYRTELVRLFKLAFPVYFAYILEFLPGTVCSALVGHLDSPDTNLYIDAAFLSATVTNITALSIGFGLATAMDTLCSQAFGAGKIEKLGIYMQSGFLVMGLALIPVFILNYNCEALLLMINQDPQVAALAGDFTRVTMAGIPFLFVYELIKKLLQSQNVVIPMTFIALLGLGVNIIFGYYFTYHTSMGFLGAALGRVVGNMAMPMAIVPYFWYNQELTRKWWFGWQWEEAKNHARGFLLLGLPGMFMLLVEWWAFSILAFLAGLLPDGIEAASINTVLHSILTTNFMIFLGISVAANVRIGNCLGANQPCQARFIARLAWMSTACLGVITGILITFLRHELPKIFINNPRTIEHASFALLFMVPMQFFDGLNGISQGILRGLGRQHVGAVVNAIAYYMVGLPLAYVVGFMYEYDIEGVWAGMSTGSITATIIYVVMIRSTQWQTMADKARERVEK</sequence>
<evidence type="ECO:0008006" key="11">
    <source>
        <dbReference type="Google" id="ProtNLM"/>
    </source>
</evidence>
<dbReference type="EMBL" id="VJMJ01000294">
    <property type="protein sequence ID" value="KAF0723851.1"/>
    <property type="molecule type" value="Genomic_DNA"/>
</dbReference>
<evidence type="ECO:0000256" key="6">
    <source>
        <dbReference type="ARBA" id="ARBA00022989"/>
    </source>
</evidence>
<dbReference type="CDD" id="cd13132">
    <property type="entry name" value="MATE_eukaryotic"/>
    <property type="match status" value="1"/>
</dbReference>
<keyword evidence="10" id="KW-1185">Reference proteome</keyword>
<dbReference type="InterPro" id="IPR002528">
    <property type="entry name" value="MATE_fam"/>
</dbReference>
<dbReference type="Pfam" id="PF01554">
    <property type="entry name" value="MatE"/>
    <property type="match status" value="2"/>
</dbReference>
<comment type="similarity">
    <text evidence="2">Belongs to the multi antimicrobial extrusion (MATE) (TC 2.A.66.1) family.</text>
</comment>
<feature type="transmembrane region" description="Helical" evidence="8">
    <location>
        <begin position="418"/>
        <end position="442"/>
    </location>
</feature>
<evidence type="ECO:0000256" key="3">
    <source>
        <dbReference type="ARBA" id="ARBA00022448"/>
    </source>
</evidence>
<feature type="transmembrane region" description="Helical" evidence="8">
    <location>
        <begin position="159"/>
        <end position="178"/>
    </location>
</feature>
<feature type="transmembrane region" description="Helical" evidence="8">
    <location>
        <begin position="448"/>
        <end position="467"/>
    </location>
</feature>
<feature type="transmembrane region" description="Helical" evidence="8">
    <location>
        <begin position="224"/>
        <end position="244"/>
    </location>
</feature>
<evidence type="ECO:0000256" key="8">
    <source>
        <dbReference type="SAM" id="Phobius"/>
    </source>
</evidence>
<evidence type="ECO:0000313" key="10">
    <source>
        <dbReference type="Proteomes" id="UP000481153"/>
    </source>
</evidence>
<evidence type="ECO:0000256" key="5">
    <source>
        <dbReference type="ARBA" id="ARBA00022692"/>
    </source>
</evidence>
<dbReference type="PIRSF" id="PIRSF006603">
    <property type="entry name" value="DinF"/>
    <property type="match status" value="1"/>
</dbReference>
<dbReference type="AlphaFoldDB" id="A0A6G0W9G9"/>
<dbReference type="Proteomes" id="UP000481153">
    <property type="component" value="Unassembled WGS sequence"/>
</dbReference>
<keyword evidence="6 8" id="KW-1133">Transmembrane helix</keyword>
<evidence type="ECO:0000256" key="2">
    <source>
        <dbReference type="ARBA" id="ARBA00010199"/>
    </source>
</evidence>